<dbReference type="Proteomes" id="UP001359485">
    <property type="component" value="Unassembled WGS sequence"/>
</dbReference>
<evidence type="ECO:0000256" key="7">
    <source>
        <dbReference type="ARBA" id="ARBA00023136"/>
    </source>
</evidence>
<dbReference type="PANTHER" id="PTHR13401:SF2">
    <property type="entry name" value="RAGULATOR COMPLEX PROTEIN LAMTOR1"/>
    <property type="match status" value="1"/>
</dbReference>
<evidence type="ECO:0000313" key="15">
    <source>
        <dbReference type="Proteomes" id="UP001359485"/>
    </source>
</evidence>
<name>A0AAN8NXU5_POLSC</name>
<comment type="caution">
    <text evidence="13">The sequence shown here is derived from an EMBL/GenBank/DDBJ whole genome shotgun (WGS) entry which is preliminary data.</text>
</comment>
<evidence type="ECO:0000256" key="5">
    <source>
        <dbReference type="ARBA" id="ARBA00022707"/>
    </source>
</evidence>
<evidence type="ECO:0000256" key="8">
    <source>
        <dbReference type="ARBA" id="ARBA00023139"/>
    </source>
</evidence>
<dbReference type="GO" id="GO:0071986">
    <property type="term" value="C:Ragulator complex"/>
    <property type="evidence" value="ECO:0007669"/>
    <property type="project" value="InterPro"/>
</dbReference>
<gene>
    <name evidence="13" type="ORF">RUM43_006133</name>
    <name evidence="14" type="ORF">RUM44_008064</name>
</gene>
<dbReference type="GO" id="GO:0042632">
    <property type="term" value="P:cholesterol homeostasis"/>
    <property type="evidence" value="ECO:0007669"/>
    <property type="project" value="InterPro"/>
</dbReference>
<dbReference type="Pfam" id="PF15454">
    <property type="entry name" value="LAMTOR"/>
    <property type="match status" value="1"/>
</dbReference>
<proteinExistence type="inferred from homology"/>
<keyword evidence="10" id="KW-0449">Lipoprotein</keyword>
<evidence type="ECO:0000256" key="1">
    <source>
        <dbReference type="ARBA" id="ARBA00004122"/>
    </source>
</evidence>
<evidence type="ECO:0000256" key="6">
    <source>
        <dbReference type="ARBA" id="ARBA00022753"/>
    </source>
</evidence>
<evidence type="ECO:0000313" key="13">
    <source>
        <dbReference type="EMBL" id="KAK6625834.1"/>
    </source>
</evidence>
<sequence>MGICSSCCQNDDSGTGGEANERTHLLNDPVSNTTNSINRVQTDEFVPGYHSSVTKKNDEQSALTKILNETANSVIDVSALDSNDLEQHEYYERMKAYKACLNGLVRWSPPVQQKCLLTEVPAPEKILALEPISESNLQLITNAVAKLSEALSSVCVEHKEDLVVPFRIP</sequence>
<dbReference type="GO" id="GO:0071230">
    <property type="term" value="P:cellular response to amino acid stimulus"/>
    <property type="evidence" value="ECO:0007669"/>
    <property type="project" value="InterPro"/>
</dbReference>
<keyword evidence="7" id="KW-0472">Membrane</keyword>
<evidence type="ECO:0000256" key="9">
    <source>
        <dbReference type="ARBA" id="ARBA00023228"/>
    </source>
</evidence>
<evidence type="ECO:0000256" key="4">
    <source>
        <dbReference type="ARBA" id="ARBA00016099"/>
    </source>
</evidence>
<evidence type="ECO:0000256" key="12">
    <source>
        <dbReference type="SAM" id="MobiDB-lite"/>
    </source>
</evidence>
<organism evidence="13 16">
    <name type="scientific">Polyplax serrata</name>
    <name type="common">Common mouse louse</name>
    <dbReference type="NCBI Taxonomy" id="468196"/>
    <lineage>
        <taxon>Eukaryota</taxon>
        <taxon>Metazoa</taxon>
        <taxon>Ecdysozoa</taxon>
        <taxon>Arthropoda</taxon>
        <taxon>Hexapoda</taxon>
        <taxon>Insecta</taxon>
        <taxon>Pterygota</taxon>
        <taxon>Neoptera</taxon>
        <taxon>Paraneoptera</taxon>
        <taxon>Psocodea</taxon>
        <taxon>Troctomorpha</taxon>
        <taxon>Phthiraptera</taxon>
        <taxon>Anoplura</taxon>
        <taxon>Polyplacidae</taxon>
        <taxon>Polyplax</taxon>
    </lineage>
</organism>
<dbReference type="GO" id="GO:0005085">
    <property type="term" value="F:guanyl-nucleotide exchange factor activity"/>
    <property type="evidence" value="ECO:0007669"/>
    <property type="project" value="TreeGrafter"/>
</dbReference>
<dbReference type="GO" id="GO:0016197">
    <property type="term" value="P:endosomal transport"/>
    <property type="evidence" value="ECO:0007669"/>
    <property type="project" value="InterPro"/>
</dbReference>
<keyword evidence="9" id="KW-0458">Lysosome</keyword>
<dbReference type="Proteomes" id="UP001372834">
    <property type="component" value="Unassembled WGS sequence"/>
</dbReference>
<dbReference type="GO" id="GO:0060090">
    <property type="term" value="F:molecular adaptor activity"/>
    <property type="evidence" value="ECO:0007669"/>
    <property type="project" value="TreeGrafter"/>
</dbReference>
<protein>
    <recommendedName>
        <fullName evidence="4">Ragulator complex protein LAMTOR1</fullName>
    </recommendedName>
    <alternativeName>
        <fullName evidence="11">Late endosomal/lysosomal adaptor and MAPK and MTOR activator 1</fullName>
    </alternativeName>
</protein>
<reference evidence="13 16" key="1">
    <citation type="submission" date="2023-10" db="EMBL/GenBank/DDBJ databases">
        <title>Genomes of two closely related lineages of the louse Polyplax serrata with different host specificities.</title>
        <authorList>
            <person name="Martinu J."/>
            <person name="Tarabai H."/>
            <person name="Stefka J."/>
            <person name="Hypsa V."/>
        </authorList>
    </citation>
    <scope>NUCLEOTIDE SEQUENCE [LARGE SCALE GENOMIC DNA]</scope>
    <source>
        <strain evidence="14">98ZLc_SE</strain>
        <strain evidence="13">HR10_N</strain>
    </source>
</reference>
<dbReference type="GO" id="GO:0043410">
    <property type="term" value="P:positive regulation of MAPK cascade"/>
    <property type="evidence" value="ECO:0007669"/>
    <property type="project" value="InterPro"/>
</dbReference>
<evidence type="ECO:0000256" key="10">
    <source>
        <dbReference type="ARBA" id="ARBA00023288"/>
    </source>
</evidence>
<dbReference type="GO" id="GO:0007040">
    <property type="term" value="P:lysosome organization"/>
    <property type="evidence" value="ECO:0007669"/>
    <property type="project" value="InterPro"/>
</dbReference>
<comment type="similarity">
    <text evidence="3">Belongs to the LAMTOR1 family.</text>
</comment>
<keyword evidence="6" id="KW-0967">Endosome</keyword>
<dbReference type="EMBL" id="JAWJWE010000037">
    <property type="protein sequence ID" value="KAK6625834.1"/>
    <property type="molecule type" value="Genomic_DNA"/>
</dbReference>
<evidence type="ECO:0000256" key="3">
    <source>
        <dbReference type="ARBA" id="ARBA00010861"/>
    </source>
</evidence>
<accession>A0AAN8NXU5</accession>
<dbReference type="PANTHER" id="PTHR13401">
    <property type="entry name" value="RAGULATOR COMPLEX PROTEIN LAMTOR1"/>
    <property type="match status" value="1"/>
</dbReference>
<feature type="region of interest" description="Disordered" evidence="12">
    <location>
        <begin position="1"/>
        <end position="34"/>
    </location>
</feature>
<dbReference type="GO" id="GO:0045121">
    <property type="term" value="C:membrane raft"/>
    <property type="evidence" value="ECO:0007669"/>
    <property type="project" value="InterPro"/>
</dbReference>
<evidence type="ECO:0000256" key="11">
    <source>
        <dbReference type="ARBA" id="ARBA00032695"/>
    </source>
</evidence>
<dbReference type="GO" id="GO:0031902">
    <property type="term" value="C:late endosome membrane"/>
    <property type="evidence" value="ECO:0007669"/>
    <property type="project" value="UniProtKB-SubCell"/>
</dbReference>
<dbReference type="GO" id="GO:0005765">
    <property type="term" value="C:lysosomal membrane"/>
    <property type="evidence" value="ECO:0007669"/>
    <property type="project" value="UniProtKB-SubCell"/>
</dbReference>
<keyword evidence="15" id="KW-1185">Reference proteome</keyword>
<dbReference type="GO" id="GO:0001919">
    <property type="term" value="P:regulation of receptor recycling"/>
    <property type="evidence" value="ECO:0007669"/>
    <property type="project" value="InterPro"/>
</dbReference>
<keyword evidence="8" id="KW-0564">Palmitate</keyword>
<dbReference type="SMART" id="SM01262">
    <property type="entry name" value="LAMTOR"/>
    <property type="match status" value="1"/>
</dbReference>
<dbReference type="InterPro" id="IPR028209">
    <property type="entry name" value="LAMTOR1/MEH1"/>
</dbReference>
<dbReference type="EMBL" id="JAWJWF010000002">
    <property type="protein sequence ID" value="KAK6637642.1"/>
    <property type="molecule type" value="Genomic_DNA"/>
</dbReference>
<evidence type="ECO:0000256" key="2">
    <source>
        <dbReference type="ARBA" id="ARBA00004577"/>
    </source>
</evidence>
<dbReference type="GO" id="GO:0032008">
    <property type="term" value="P:positive regulation of TOR signaling"/>
    <property type="evidence" value="ECO:0007669"/>
    <property type="project" value="InterPro"/>
</dbReference>
<comment type="subcellular location">
    <subcellularLocation>
        <location evidence="2">Late endosome membrane</location>
        <topology evidence="2">Lipid-anchor</topology>
        <orientation evidence="2">Cytoplasmic side</orientation>
    </subcellularLocation>
    <subcellularLocation>
        <location evidence="1">Lysosome membrane</location>
        <topology evidence="1">Lipid-anchor</topology>
        <orientation evidence="1">Cytoplasmic side</orientation>
    </subcellularLocation>
</comment>
<evidence type="ECO:0000313" key="16">
    <source>
        <dbReference type="Proteomes" id="UP001372834"/>
    </source>
</evidence>
<keyword evidence="5" id="KW-0519">Myristate</keyword>
<evidence type="ECO:0000313" key="14">
    <source>
        <dbReference type="EMBL" id="KAK6637642.1"/>
    </source>
</evidence>
<dbReference type="AlphaFoldDB" id="A0AAN8NXU5"/>